<protein>
    <submittedName>
        <fullName evidence="1">Uncharacterized protein</fullName>
    </submittedName>
</protein>
<reference evidence="2" key="1">
    <citation type="journal article" date="2012" name="Nat. Genet.">
        <title>Lifestyle transitions in plant pathogenic Colletotrichum fungi deciphered by genome and transcriptome analyses.</title>
        <authorList>
            <person name="O'Connell R.J."/>
            <person name="Thon M.R."/>
            <person name="Hacquard S."/>
            <person name="Amyotte S.G."/>
            <person name="Kleemann J."/>
            <person name="Torres M.F."/>
            <person name="Damm U."/>
            <person name="Buiate E.A."/>
            <person name="Epstein L."/>
            <person name="Alkan N."/>
            <person name="Altmueller J."/>
            <person name="Alvarado-Balderrama L."/>
            <person name="Bauser C.A."/>
            <person name="Becker C."/>
            <person name="Birren B.W."/>
            <person name="Chen Z."/>
            <person name="Choi J."/>
            <person name="Crouch J.A."/>
            <person name="Duvick J.P."/>
            <person name="Farman M.A."/>
            <person name="Gan P."/>
            <person name="Heiman D."/>
            <person name="Henrissat B."/>
            <person name="Howard R.J."/>
            <person name="Kabbage M."/>
            <person name="Koch C."/>
            <person name="Kracher B."/>
            <person name="Kubo Y."/>
            <person name="Law A.D."/>
            <person name="Lebrun M.-H."/>
            <person name="Lee Y.-H."/>
            <person name="Miyara I."/>
            <person name="Moore N."/>
            <person name="Neumann U."/>
            <person name="Nordstroem K."/>
            <person name="Panaccione D.G."/>
            <person name="Panstruga R."/>
            <person name="Place M."/>
            <person name="Proctor R.H."/>
            <person name="Prusky D."/>
            <person name="Rech G."/>
            <person name="Reinhardt R."/>
            <person name="Rollins J.A."/>
            <person name="Rounsley S."/>
            <person name="Schardl C.L."/>
            <person name="Schwartz D.C."/>
            <person name="Shenoy N."/>
            <person name="Shirasu K."/>
            <person name="Sikhakolli U.R."/>
            <person name="Stueber K."/>
            <person name="Sukno S.A."/>
            <person name="Sweigard J.A."/>
            <person name="Takano Y."/>
            <person name="Takahara H."/>
            <person name="Trail F."/>
            <person name="van der Does H.C."/>
            <person name="Voll L.M."/>
            <person name="Will I."/>
            <person name="Young S."/>
            <person name="Zeng Q."/>
            <person name="Zhang J."/>
            <person name="Zhou S."/>
            <person name="Dickman M.B."/>
            <person name="Schulze-Lefert P."/>
            <person name="Ver Loren van Themaat E."/>
            <person name="Ma L.-J."/>
            <person name="Vaillancourt L.J."/>
        </authorList>
    </citation>
    <scope>NUCLEOTIDE SEQUENCE [LARGE SCALE GENOMIC DNA]</scope>
    <source>
        <strain evidence="2">IMI 349063</strain>
    </source>
</reference>
<dbReference type="HOGENOM" id="CLU_2589614_0_0_1"/>
<organism evidence="1 2">
    <name type="scientific">Colletotrichum higginsianum (strain IMI 349063)</name>
    <name type="common">Crucifer anthracnose fungus</name>
    <dbReference type="NCBI Taxonomy" id="759273"/>
    <lineage>
        <taxon>Eukaryota</taxon>
        <taxon>Fungi</taxon>
        <taxon>Dikarya</taxon>
        <taxon>Ascomycota</taxon>
        <taxon>Pezizomycotina</taxon>
        <taxon>Sordariomycetes</taxon>
        <taxon>Hypocreomycetidae</taxon>
        <taxon>Glomerellales</taxon>
        <taxon>Glomerellaceae</taxon>
        <taxon>Colletotrichum</taxon>
        <taxon>Colletotrichum destructivum species complex</taxon>
    </lineage>
</organism>
<evidence type="ECO:0000313" key="2">
    <source>
        <dbReference type="Proteomes" id="UP000007174"/>
    </source>
</evidence>
<dbReference type="EMBL" id="CACQ02000420">
    <property type="protein sequence ID" value="CCF32422.1"/>
    <property type="molecule type" value="Genomic_DNA"/>
</dbReference>
<gene>
    <name evidence="1" type="ORF">CH063_04818</name>
</gene>
<dbReference type="AlphaFoldDB" id="H1UWS1"/>
<evidence type="ECO:0000313" key="1">
    <source>
        <dbReference type="EMBL" id="CCF32422.1"/>
    </source>
</evidence>
<dbReference type="Proteomes" id="UP000007174">
    <property type="component" value="Unassembled WGS sequence"/>
</dbReference>
<name>H1UWS1_COLHI</name>
<accession>H1UWS1</accession>
<proteinExistence type="predicted"/>
<sequence>MRPAGSSIKRVCRPSSPLLLPTLLLLQRPHSSATTTNYNFQHSAQTSNHTATMPTYIVTCKEDASAEQVQAAERLAMSTA</sequence>